<organism evidence="1 2">
    <name type="scientific">Metamycoplasma hyosynoviae</name>
    <dbReference type="NCBI Taxonomy" id="29559"/>
    <lineage>
        <taxon>Bacteria</taxon>
        <taxon>Bacillati</taxon>
        <taxon>Mycoplasmatota</taxon>
        <taxon>Mycoplasmoidales</taxon>
        <taxon>Metamycoplasmataceae</taxon>
        <taxon>Metamycoplasma</taxon>
    </lineage>
</organism>
<accession>A0A4R7U0G8</accession>
<gene>
    <name evidence="1" type="ORF">JN03_0375</name>
</gene>
<comment type="caution">
    <text evidence="1">The sequence shown here is derived from an EMBL/GenBank/DDBJ whole genome shotgun (WGS) entry which is preliminary data.</text>
</comment>
<dbReference type="EMBL" id="SOCH01000003">
    <property type="protein sequence ID" value="TDU97847.1"/>
    <property type="molecule type" value="Genomic_DNA"/>
</dbReference>
<sequence length="274" mass="32249">METEFVKLNSDFDSKPLEFWDDEYVKEILSDNDIKKLIRELNISNEEIKNHFVEFFNIVKLKKRNGFYTSVFRDKKTGKLVFEFGVDYNSIKPIDYETLSYIDSFSKDTNPKIILKYENLEIKKLVDLVKKRSSCFVHSKNFTKLNEISNLIANGYLQSKIAIGYTRLDKLHKFLLANIEDGSKISTFLEDAKNCEVLILDGLGLEPTKSFLHFGTLMNILLTRKANRKQTIFFSVFNPEEYKKFLYENYRFVPTKTKFLINLIFDDKELVQIL</sequence>
<dbReference type="Gene3D" id="3.40.50.300">
    <property type="entry name" value="P-loop containing nucleotide triphosphate hydrolases"/>
    <property type="match status" value="1"/>
</dbReference>
<proteinExistence type="predicted"/>
<dbReference type="InterPro" id="IPR027417">
    <property type="entry name" value="P-loop_NTPase"/>
</dbReference>
<name>A0A4R7U0G8_9BACT</name>
<reference evidence="1 2" key="1">
    <citation type="submission" date="2019-03" db="EMBL/GenBank/DDBJ databases">
        <title>Genomic Encyclopedia of Archaeal and Bacterial Type Strains, Phase II (KMG-II): from individual species to whole genera.</title>
        <authorList>
            <person name="Goeker M."/>
        </authorList>
    </citation>
    <scope>NUCLEOTIDE SEQUENCE [LARGE SCALE GENOMIC DNA]</scope>
    <source>
        <strain evidence="1 2">ATCC 25591</strain>
    </source>
</reference>
<evidence type="ECO:0000313" key="2">
    <source>
        <dbReference type="Proteomes" id="UP000294882"/>
    </source>
</evidence>
<evidence type="ECO:0000313" key="1">
    <source>
        <dbReference type="EMBL" id="TDU97847.1"/>
    </source>
</evidence>
<dbReference type="RefSeq" id="WP_134076599.1">
    <property type="nucleotide sequence ID" value="NZ_JAQZEH010000002.1"/>
</dbReference>
<dbReference type="Proteomes" id="UP000294882">
    <property type="component" value="Unassembled WGS sequence"/>
</dbReference>
<dbReference type="AlphaFoldDB" id="A0A4R7U0G8"/>
<protein>
    <submittedName>
        <fullName evidence="1">Uncharacterized protein</fullName>
    </submittedName>
</protein>